<feature type="compositionally biased region" description="Basic residues" evidence="1">
    <location>
        <begin position="1143"/>
        <end position="1153"/>
    </location>
</feature>
<feature type="region of interest" description="Disordered" evidence="1">
    <location>
        <begin position="353"/>
        <end position="653"/>
    </location>
</feature>
<feature type="compositionally biased region" description="Polar residues" evidence="1">
    <location>
        <begin position="822"/>
        <end position="831"/>
    </location>
</feature>
<feature type="region of interest" description="Disordered" evidence="1">
    <location>
        <begin position="1139"/>
        <end position="1158"/>
    </location>
</feature>
<sequence length="1284" mass="140326">MAEEVVFNPILPFYKNIRGTLTSGRGILVQGTTPSNFSCFMLQLQNAPQSPSKIFFGMEVTSNAESSDAGCLFKRGKEFCIVIGSLSGALAALVNGRPYARVKRPNQPNDITHMIIAGNLNVQEIAFVCNIRNYISSKALQAIQPYTDPPHRTRCKDTVALTVNKMCTADPEIDQTKAPSLSKSLTKSYDTTKTDILKDSTFKMSDVRDSKESFKTTDTAGAVASVKSARLHSLSLPIGIKAKESNIALMKACKELKAKTESQDLGASKSSVHSSPAASRSDTIPSSTKKASSKVAWFGNLQLDMVHDNVESAQESRVRTCVTLQKDETGKLTSEASSYPDIGKTCQELTKSSTLPKTSESVENSFPAKVPLNDSTWKSGARKSSDKKSIPERKSGDDESGRKVSGDALKSKGPVLADAKKSADSKKTSADDLKSKAPPATESKKSTKAKEVPDMDIKLPLPSSGAKKSDSKDEEKKGSMDDLKSAPKKATMARKSAEAKKNKTRLSNDSLKSDETKKTPGGDIKLLKPPSQSGSSKPPGYKAHKTTTEDSIPAKRVSSMKSGSLKKNQSKIKASSSKVSFTTQRKPPPWKLKKSSINTSPYIMDRSSVRKAASKSSGVQQAKKSKTMSSLKSTRRRSSDNTSPSKPDQNVPGEMVNAMAIDTFPVSTVAFKGVELVARSGAAYFRPTVWEDKSKEDVAATSASSSFDIKGLAHFKNFVVENVKDGQALEEFLETGISVSDYHKKHFGEDTAKPKATSKLKHMIGHLTENIVQSTKAEKVETRSKKRKCRRRSEPDPSLPRDLWPERKKKSGSEKMEEESKNGQQFSYQEVSENDSSEPAVVILPRKTNVQDECRENAFQRESSGSLKEQGEIPSSGKLEAVPSSEVAFSSQKTSKDLKPRFANSGTSTTVYDTSDAFSELEHKSRAKRRNGKAKNLRRRRKSPLEIVVRKSSRSVNYSNGGTEELLIDILADDPSLLDAEFSLEQRKPKMTKLGSSSDLNLVDVENKTVTKVDEKSPLQETMKESVTTLIHKCSEDLISQTVSQSHPALDAALEDSWVADREKRAIVLGCSLRKSKMVMAISASKTSYKYEEVDLQQTMKVVPEAESQRESKPGSSNSDIPSSVSEIARKPMTKTSIFSNFKIHHPQKKQKRTSLPSLVTDSSIPVLAERAKSAETYNEGKIDGAEVDQVESSREPTSNSNASKDIFAELKLLTEAIRQHEAKLAQISRRSKLEFAMHFKTVEGEGSTSTTVEEAEPKKPAEEMKAAVSDPEIVQSDSAPTSK</sequence>
<feature type="compositionally biased region" description="Basic residues" evidence="1">
    <location>
        <begin position="925"/>
        <end position="942"/>
    </location>
</feature>
<proteinExistence type="predicted"/>
<organism evidence="2">
    <name type="scientific">Cyprideis torosa</name>
    <dbReference type="NCBI Taxonomy" id="163714"/>
    <lineage>
        <taxon>Eukaryota</taxon>
        <taxon>Metazoa</taxon>
        <taxon>Ecdysozoa</taxon>
        <taxon>Arthropoda</taxon>
        <taxon>Crustacea</taxon>
        <taxon>Oligostraca</taxon>
        <taxon>Ostracoda</taxon>
        <taxon>Podocopa</taxon>
        <taxon>Podocopida</taxon>
        <taxon>Cytherocopina</taxon>
        <taxon>Cytheroidea</taxon>
        <taxon>Cytherideidae</taxon>
        <taxon>Cyprideis</taxon>
    </lineage>
</organism>
<feature type="compositionally biased region" description="Basic and acidic residues" evidence="1">
    <location>
        <begin position="418"/>
        <end position="435"/>
    </location>
</feature>
<name>A0A7R8W756_9CRUS</name>
<protein>
    <submittedName>
        <fullName evidence="2">Uncharacterized protein</fullName>
    </submittedName>
</protein>
<dbReference type="SUPFAM" id="SSF49899">
    <property type="entry name" value="Concanavalin A-like lectins/glucanases"/>
    <property type="match status" value="1"/>
</dbReference>
<accession>A0A7R8W756</accession>
<feature type="compositionally biased region" description="Polar residues" evidence="1">
    <location>
        <begin position="353"/>
        <end position="364"/>
    </location>
</feature>
<dbReference type="Gene3D" id="2.60.120.200">
    <property type="match status" value="1"/>
</dbReference>
<dbReference type="EMBL" id="OB660606">
    <property type="protein sequence ID" value="CAD7225576.1"/>
    <property type="molecule type" value="Genomic_DNA"/>
</dbReference>
<feature type="compositionally biased region" description="Polar residues" evidence="1">
    <location>
        <begin position="904"/>
        <end position="917"/>
    </location>
</feature>
<reference evidence="2" key="1">
    <citation type="submission" date="2020-11" db="EMBL/GenBank/DDBJ databases">
        <authorList>
            <person name="Tran Van P."/>
        </authorList>
    </citation>
    <scope>NUCLEOTIDE SEQUENCE</scope>
</reference>
<feature type="compositionally biased region" description="Basic and acidic residues" evidence="1">
    <location>
        <begin position="511"/>
        <end position="520"/>
    </location>
</feature>
<feature type="compositionally biased region" description="Polar residues" evidence="1">
    <location>
        <begin position="1114"/>
        <end position="1126"/>
    </location>
</feature>
<feature type="compositionally biased region" description="Basic and acidic residues" evidence="1">
    <location>
        <begin position="442"/>
        <end position="457"/>
    </location>
</feature>
<feature type="compositionally biased region" description="Low complexity" evidence="1">
    <location>
        <begin position="610"/>
        <end position="619"/>
    </location>
</feature>
<feature type="compositionally biased region" description="Low complexity" evidence="1">
    <location>
        <begin position="267"/>
        <end position="281"/>
    </location>
</feature>
<feature type="region of interest" description="Disordered" evidence="1">
    <location>
        <begin position="263"/>
        <end position="287"/>
    </location>
</feature>
<feature type="region of interest" description="Disordered" evidence="1">
    <location>
        <begin position="773"/>
        <end position="946"/>
    </location>
</feature>
<feature type="compositionally biased region" description="Basic and acidic residues" evidence="1">
    <location>
        <begin position="1256"/>
        <end position="1266"/>
    </location>
</feature>
<feature type="compositionally biased region" description="Basic and acidic residues" evidence="1">
    <location>
        <begin position="467"/>
        <end position="485"/>
    </location>
</feature>
<feature type="compositionally biased region" description="Polar residues" evidence="1">
    <location>
        <begin position="559"/>
        <end position="585"/>
    </location>
</feature>
<feature type="compositionally biased region" description="Basic and acidic residues" evidence="1">
    <location>
        <begin position="849"/>
        <end position="859"/>
    </location>
</feature>
<feature type="compositionally biased region" description="Basic and acidic residues" evidence="1">
    <location>
        <begin position="803"/>
        <end position="821"/>
    </location>
</feature>
<feature type="region of interest" description="Disordered" evidence="1">
    <location>
        <begin position="1243"/>
        <end position="1284"/>
    </location>
</feature>
<gene>
    <name evidence="2" type="ORF">CTOB1V02_LOCUS3514</name>
</gene>
<feature type="compositionally biased region" description="Low complexity" evidence="1">
    <location>
        <begin position="527"/>
        <end position="541"/>
    </location>
</feature>
<feature type="region of interest" description="Disordered" evidence="1">
    <location>
        <begin position="1176"/>
        <end position="1202"/>
    </location>
</feature>
<evidence type="ECO:0000256" key="1">
    <source>
        <dbReference type="SAM" id="MobiDB-lite"/>
    </source>
</evidence>
<dbReference type="InterPro" id="IPR013320">
    <property type="entry name" value="ConA-like_dom_sf"/>
</dbReference>
<feature type="compositionally biased region" description="Basic and acidic residues" evidence="1">
    <location>
        <begin position="383"/>
        <end position="405"/>
    </location>
</feature>
<feature type="compositionally biased region" description="Basic and acidic residues" evidence="1">
    <location>
        <begin position="1176"/>
        <end position="1185"/>
    </location>
</feature>
<feature type="region of interest" description="Disordered" evidence="1">
    <location>
        <begin position="1104"/>
        <end position="1127"/>
    </location>
</feature>
<evidence type="ECO:0000313" key="2">
    <source>
        <dbReference type="EMBL" id="CAD7225576.1"/>
    </source>
</evidence>